<feature type="compositionally biased region" description="Low complexity" evidence="2">
    <location>
        <begin position="165"/>
        <end position="180"/>
    </location>
</feature>
<feature type="non-terminal residue" evidence="3">
    <location>
        <position position="217"/>
    </location>
</feature>
<protein>
    <recommendedName>
        <fullName evidence="5">Kinetochore protein SPC25</fullName>
    </recommendedName>
</protein>
<evidence type="ECO:0000256" key="1">
    <source>
        <dbReference type="SAM" id="Coils"/>
    </source>
</evidence>
<accession>A0ABN9QQH8</accession>
<sequence>MTVFHKCKDVEDTCVELESHCAELNVGEEKIMMVQRQLQQLTSKTVATAVKVQAEKHVSQSESTLKEEIRQLRESTDKHNRKEEEMLRKIRMLEEALSEYKTVGLDGVPKFCAMARKTSGCEVWQQDLQVSSSPAIMKHPHILQDLLVKVASCNAAATAAALAAKKAAAEPAAEPAPAAAEKPEAKVEEAADKPADSKSTQKASTKAETKAEKAFSA</sequence>
<proteinExistence type="predicted"/>
<organism evidence="3 4">
    <name type="scientific">Prorocentrum cordatum</name>
    <dbReference type="NCBI Taxonomy" id="2364126"/>
    <lineage>
        <taxon>Eukaryota</taxon>
        <taxon>Sar</taxon>
        <taxon>Alveolata</taxon>
        <taxon>Dinophyceae</taxon>
        <taxon>Prorocentrales</taxon>
        <taxon>Prorocentraceae</taxon>
        <taxon>Prorocentrum</taxon>
    </lineage>
</organism>
<comment type="caution">
    <text evidence="3">The sequence shown here is derived from an EMBL/GenBank/DDBJ whole genome shotgun (WGS) entry which is preliminary data.</text>
</comment>
<feature type="compositionally biased region" description="Basic and acidic residues" evidence="2">
    <location>
        <begin position="181"/>
        <end position="196"/>
    </location>
</feature>
<evidence type="ECO:0000313" key="3">
    <source>
        <dbReference type="EMBL" id="CAK0808158.1"/>
    </source>
</evidence>
<evidence type="ECO:0000313" key="4">
    <source>
        <dbReference type="Proteomes" id="UP001189429"/>
    </source>
</evidence>
<keyword evidence="1" id="KW-0175">Coiled coil</keyword>
<feature type="compositionally biased region" description="Basic and acidic residues" evidence="2">
    <location>
        <begin position="205"/>
        <end position="217"/>
    </location>
</feature>
<gene>
    <name evidence="3" type="ORF">PCOR1329_LOCUS13829</name>
</gene>
<name>A0ABN9QQH8_9DINO</name>
<dbReference type="EMBL" id="CAUYUJ010004107">
    <property type="protein sequence ID" value="CAK0808158.1"/>
    <property type="molecule type" value="Genomic_DNA"/>
</dbReference>
<dbReference type="Proteomes" id="UP001189429">
    <property type="component" value="Unassembled WGS sequence"/>
</dbReference>
<feature type="region of interest" description="Disordered" evidence="2">
    <location>
        <begin position="165"/>
        <end position="217"/>
    </location>
</feature>
<evidence type="ECO:0008006" key="5">
    <source>
        <dbReference type="Google" id="ProtNLM"/>
    </source>
</evidence>
<evidence type="ECO:0000256" key="2">
    <source>
        <dbReference type="SAM" id="MobiDB-lite"/>
    </source>
</evidence>
<feature type="coiled-coil region" evidence="1">
    <location>
        <begin position="24"/>
        <end position="103"/>
    </location>
</feature>
<reference evidence="3" key="1">
    <citation type="submission" date="2023-10" db="EMBL/GenBank/DDBJ databases">
        <authorList>
            <person name="Chen Y."/>
            <person name="Shah S."/>
            <person name="Dougan E. K."/>
            <person name="Thang M."/>
            <person name="Chan C."/>
        </authorList>
    </citation>
    <scope>NUCLEOTIDE SEQUENCE [LARGE SCALE GENOMIC DNA]</scope>
</reference>
<keyword evidence="4" id="KW-1185">Reference proteome</keyword>